<dbReference type="EMBL" id="JARBJD010000290">
    <property type="protein sequence ID" value="KAK2944633.1"/>
    <property type="molecule type" value="Genomic_DNA"/>
</dbReference>
<evidence type="ECO:0008006" key="3">
    <source>
        <dbReference type="Google" id="ProtNLM"/>
    </source>
</evidence>
<organism evidence="1 2">
    <name type="scientific">Blattamonas nauphoetae</name>
    <dbReference type="NCBI Taxonomy" id="2049346"/>
    <lineage>
        <taxon>Eukaryota</taxon>
        <taxon>Metamonada</taxon>
        <taxon>Preaxostyla</taxon>
        <taxon>Oxymonadida</taxon>
        <taxon>Blattamonas</taxon>
    </lineage>
</organism>
<evidence type="ECO:0000313" key="1">
    <source>
        <dbReference type="EMBL" id="KAK2944633.1"/>
    </source>
</evidence>
<accession>A0ABQ9WYN5</accession>
<dbReference type="Proteomes" id="UP001281761">
    <property type="component" value="Unassembled WGS sequence"/>
</dbReference>
<protein>
    <recommendedName>
        <fullName evidence="3">GPS domain-containing protein</fullName>
    </recommendedName>
</protein>
<evidence type="ECO:0000313" key="2">
    <source>
        <dbReference type="Proteomes" id="UP001281761"/>
    </source>
</evidence>
<reference evidence="1 2" key="1">
    <citation type="journal article" date="2022" name="bioRxiv">
        <title>Genomics of Preaxostyla Flagellates Illuminates Evolutionary Transitions and the Path Towards Mitochondrial Loss.</title>
        <authorList>
            <person name="Novak L.V.F."/>
            <person name="Treitli S.C."/>
            <person name="Pyrih J."/>
            <person name="Halakuc P."/>
            <person name="Pipaliya S.V."/>
            <person name="Vacek V."/>
            <person name="Brzon O."/>
            <person name="Soukal P."/>
            <person name="Eme L."/>
            <person name="Dacks J.B."/>
            <person name="Karnkowska A."/>
            <person name="Elias M."/>
            <person name="Hampl V."/>
        </authorList>
    </citation>
    <scope>NUCLEOTIDE SEQUENCE [LARGE SCALE GENOMIC DNA]</scope>
    <source>
        <strain evidence="1">NAU3</strain>
        <tissue evidence="1">Gut</tissue>
    </source>
</reference>
<proteinExistence type="predicted"/>
<keyword evidence="2" id="KW-1185">Reference proteome</keyword>
<dbReference type="SUPFAM" id="SSF51126">
    <property type="entry name" value="Pectin lyase-like"/>
    <property type="match status" value="1"/>
</dbReference>
<gene>
    <name evidence="1" type="ORF">BLNAU_20432</name>
</gene>
<comment type="caution">
    <text evidence="1">The sequence shown here is derived from an EMBL/GenBank/DDBJ whole genome shotgun (WGS) entry which is preliminary data.</text>
</comment>
<name>A0ABQ9WYN5_9EUKA</name>
<dbReference type="InterPro" id="IPR011050">
    <property type="entry name" value="Pectin_lyase_fold/virulence"/>
</dbReference>
<sequence>MPDLPLLHVLSMSFETYLSSTTLLNATSSTVQNAFSQSAQSPLSQRLVSSQISHSTNHLSGTAITDLNKCTNMLSSNTSFQHCTSSNTNIYHRTQYTIPQGSDCSFTLCTFKKCSATSYGGAIHSNTNNLSLSVDKCAFDTCTASSSGGAIFFGLPSGSVNTVQILSSTFASCSSDAGYSGSLRFGLSAAVSLIISSCVIIDSSASSYAGGLYVATWNQASSGGGISNCLFQNCAQTDAEGYFGGGGIAFWTCTSVMLDSVQFRACTSALTKGHDVYFSGGSATASSSTFVNCDSNSTDSGNRVEPIASSSLLPNPTLTTTITSIKATISGSSATIEVRLTSAVSGTLLVVLSNMGATRTPTVQEAPLIKRVISFPSLASNVGSCTVSIGANGLLQTPLTEYVVDTASLAKTTVSFTSSLPLDIVTTSMTLGTISYSEKDKKMNVKLNGVGLEGTYTLVLSKNGTNSNNQSVSVVFSSNTASFDAVLYTSSGTGNMTYNTTYAVIAYSKGVEQFAAPGVSFTTKVEPSRLVTFILKANDSQVKTVFFSMSGRALDTNSKYKVGLSISGALKHTIEMGMNSSSGLWEGSAILYPSSSAQLEYGKTYEVSSFKKGVDSTELFFETNTINITPEPARLVKVESHDALGLNSTTVTLFTLALTNGAECNLQLTGTPLDSSLNSAHIVPLSFRATSQTTYTFVLSLYPTDEAELKYGHTYSMNWINADATPVLFELAACSFSTPTEPERLVKLSCDGTFSDAKKKTITVTFESRCLKSSTEYSIVLKSTATAEVLSHTKTIKLKTDANGLLPPHTAVLFPTKTIAAERDGQLEFGLTYTVDGFKRGVDPLIYDTEYITLTTPTEPTRLTEIKCTGWADKGLKATFSSSGRKMSVGETYTLKLKKSGAATTKKVDMTFTTAESGTGVASLTFQSSTDIELEYDTTYEVTEVTNSALASMLCEDGLTFTIATQPPCLIWFYPLHYDALMKKLNLEMTGRSLDTTSTYRVGLSIAGTLKHTVEMKYNATLAGWRGSALLYPSDSAELEYGKTYAVSSFRKGGDTTELFFEVITIIIASEPARLVKVESSDAVGLNSSTLTISTLALTNGAKYTLELQGTPLDSSSNSIHIVPLSFTATSQPKHSITLSLYPTEDADLKYGHKYLADWMETGTQPVLIETDACSFSTPIEPARLVSKSDAGLNGAKSKITIVFEARALTDTVGPVWVSSGNNYWRHDSSIRVLSQTRCEADFLVAAVQDTTHLEFEMEYTVCIKPGETSTLLVDSGIKVRVPSPPIVNSASVQLNVVNTAMNLVLSGYDLQLDADYKVTLTSGRSIVILFTEETKARSPLLLLGRVNGLAYGTTYAIQSITRVGDSQDIILLRGTVSFKTPNKPDPLTLNVNTDNSETNPDCGDYAQPCSSIDVAWWIVEDIAPNGIVFQIIESVMLSSPITISTQTLMVITNADNLIGTLRIPSSALQAGSPLIVVSSSTMLQIDSTNVVIESTDSSFVFIFAEESTVSLISGSIVGSGQVTEQEELCDWSSGMIRIDQSNLTIQSMKLTDLQQGAIRMSGGNVTITDTSFQRNSPNVAAFPSLSHNIHCSGQGNIDVNSLSGGDGSPASPSAWISLNDCALSSSVVNPSSPFFVPTLSTSSKSTLNKKTEEIALSIVGTTLIPCGLLLEIYEITPEGEGSFIQISPSSVAPSTWTETEISLTLPVSSLASIQFDLELRAHLVFGAGERSTGWFLVKKKGTFQGEIIVDRTGTADPSECGGWDEPCSTLNLGWIVGLTEKEGDEEIVLMVVGEGLLVDKIWVNEDSLKISAEPDTRSVVKVSLESSVWGEEGWEDGKGIVNVDGGRVAIDSVMIVMPSLSNLKSTPPVAIIWGWGTVTISSVHLSQESSAKVGLGLVDQTRGGLTMSDVAIESVVLGTNVTLVKGESRSKELLMSLFGWTVKNTRSRDSPLIVFNSSSPSSHFELSDSSFSRTVVGEEGVTLHERKLVSVSSAQKAFLLYGCSFAECAVLGTGRRNSVLSVVVACTSSPQVTLSNSQFTRSTNTSSSSSLHIVAVSALTRVKLNNCRFIVGRRSGSTAALSSRGGVLVEYSAILPIVVRQKVEFGGCSLEVRRPVQSASTPLHCDPLPSLEPTLSEIEEVIRGYCSSLRNYCEKETLPILSEIRTFLESDLEELPNRCAIAESCGLVSILSDIVSSHSSVGLRSIASSLLALIQNALGSRDIQATVNTINEQLVELRTTVCNLTTQMAEHLDRINSRLMKFDSRLSCLEEKRRSDLLRESRFQRWSKKGADAIEIFDEDFFIKTGNTFTLRQRPENEKTNFIPKTLFSPLISSDVAQLSLTFTHSSGGYRYGAISPHLVDTGTHEDLFRETRGRATWGFRYTPPAPAHGNGAPAQQQTEQIELEADCHVGRRTLRLLEDGDVHSDLFTNLPLPFRFAITLHHSSVSVTINSLTFTAKPKLKGGTNKSKFPS</sequence>